<feature type="compositionally biased region" description="Low complexity" evidence="2">
    <location>
        <begin position="240"/>
        <end position="252"/>
    </location>
</feature>
<feature type="compositionally biased region" description="Polar residues" evidence="2">
    <location>
        <begin position="218"/>
        <end position="232"/>
    </location>
</feature>
<sequence length="290" mass="33597">MAMDNDDDKEFYASYGFEESGEAVEVVRKSAEESDEAVEVVRKSAEESDEAMDGRFVRMVLRDGEIRALVKERRAGHMDGEDKWTRWRKGCKHIRLPAEESVDKGMAKREDKQPGEILEKITRKQEILEDVLKKLDKLKEESVKLGFLKKETSKEEISKWTLKEQRLNEKFTEYITKRKKLEKEILELEMVMESLSLLKDITRNEQPEEFRRVPFSLTEDTPQNEQPGQIESMSLFGDVSPPSSSRSLCSDSGSIGRWMAETGNIEETANLNIAETIENREVYEDERETE</sequence>
<evidence type="ECO:0000313" key="3">
    <source>
        <dbReference type="EMBL" id="KAK3951121.1"/>
    </source>
</evidence>
<name>A0AAN6NSL9_9PEZI</name>
<dbReference type="EMBL" id="MU859156">
    <property type="protein sequence ID" value="KAK3951121.1"/>
    <property type="molecule type" value="Genomic_DNA"/>
</dbReference>
<organism evidence="3 4">
    <name type="scientific">Pseudoneurospora amorphoporcata</name>
    <dbReference type="NCBI Taxonomy" id="241081"/>
    <lineage>
        <taxon>Eukaryota</taxon>
        <taxon>Fungi</taxon>
        <taxon>Dikarya</taxon>
        <taxon>Ascomycota</taxon>
        <taxon>Pezizomycotina</taxon>
        <taxon>Sordariomycetes</taxon>
        <taxon>Sordariomycetidae</taxon>
        <taxon>Sordariales</taxon>
        <taxon>Sordariaceae</taxon>
        <taxon>Pseudoneurospora</taxon>
    </lineage>
</organism>
<dbReference type="Proteomes" id="UP001303222">
    <property type="component" value="Unassembled WGS sequence"/>
</dbReference>
<keyword evidence="1" id="KW-0175">Coiled coil</keyword>
<evidence type="ECO:0000313" key="4">
    <source>
        <dbReference type="Proteomes" id="UP001303222"/>
    </source>
</evidence>
<comment type="caution">
    <text evidence="3">The sequence shown here is derived from an EMBL/GenBank/DDBJ whole genome shotgun (WGS) entry which is preliminary data.</text>
</comment>
<evidence type="ECO:0000256" key="1">
    <source>
        <dbReference type="SAM" id="Coils"/>
    </source>
</evidence>
<feature type="coiled-coil region" evidence="1">
    <location>
        <begin position="118"/>
        <end position="198"/>
    </location>
</feature>
<feature type="region of interest" description="Disordered" evidence="2">
    <location>
        <begin position="210"/>
        <end position="252"/>
    </location>
</feature>
<reference evidence="3" key="1">
    <citation type="journal article" date="2023" name="Mol. Phylogenet. Evol.">
        <title>Genome-scale phylogeny and comparative genomics of the fungal order Sordariales.</title>
        <authorList>
            <person name="Hensen N."/>
            <person name="Bonometti L."/>
            <person name="Westerberg I."/>
            <person name="Brannstrom I.O."/>
            <person name="Guillou S."/>
            <person name="Cros-Aarteil S."/>
            <person name="Calhoun S."/>
            <person name="Haridas S."/>
            <person name="Kuo A."/>
            <person name="Mondo S."/>
            <person name="Pangilinan J."/>
            <person name="Riley R."/>
            <person name="LaButti K."/>
            <person name="Andreopoulos B."/>
            <person name="Lipzen A."/>
            <person name="Chen C."/>
            <person name="Yan M."/>
            <person name="Daum C."/>
            <person name="Ng V."/>
            <person name="Clum A."/>
            <person name="Steindorff A."/>
            <person name="Ohm R.A."/>
            <person name="Martin F."/>
            <person name="Silar P."/>
            <person name="Natvig D.O."/>
            <person name="Lalanne C."/>
            <person name="Gautier V."/>
            <person name="Ament-Velasquez S.L."/>
            <person name="Kruys A."/>
            <person name="Hutchinson M.I."/>
            <person name="Powell A.J."/>
            <person name="Barry K."/>
            <person name="Miller A.N."/>
            <person name="Grigoriev I.V."/>
            <person name="Debuchy R."/>
            <person name="Gladieux P."/>
            <person name="Hiltunen Thoren M."/>
            <person name="Johannesson H."/>
        </authorList>
    </citation>
    <scope>NUCLEOTIDE SEQUENCE</scope>
    <source>
        <strain evidence="3">CBS 626.80</strain>
    </source>
</reference>
<accession>A0AAN6NSL9</accession>
<reference evidence="3" key="2">
    <citation type="submission" date="2023-06" db="EMBL/GenBank/DDBJ databases">
        <authorList>
            <consortium name="Lawrence Berkeley National Laboratory"/>
            <person name="Mondo S.J."/>
            <person name="Hensen N."/>
            <person name="Bonometti L."/>
            <person name="Westerberg I."/>
            <person name="Brannstrom I.O."/>
            <person name="Guillou S."/>
            <person name="Cros-Aarteil S."/>
            <person name="Calhoun S."/>
            <person name="Haridas S."/>
            <person name="Kuo A."/>
            <person name="Pangilinan J."/>
            <person name="Riley R."/>
            <person name="Labutti K."/>
            <person name="Andreopoulos B."/>
            <person name="Lipzen A."/>
            <person name="Chen C."/>
            <person name="Yanf M."/>
            <person name="Daum C."/>
            <person name="Ng V."/>
            <person name="Clum A."/>
            <person name="Steindorff A."/>
            <person name="Ohm R."/>
            <person name="Martin F."/>
            <person name="Silar P."/>
            <person name="Natvig D."/>
            <person name="Lalanne C."/>
            <person name="Gautier V."/>
            <person name="Ament-Velasquez S.L."/>
            <person name="Kruys A."/>
            <person name="Hutchinson M.I."/>
            <person name="Powell A.J."/>
            <person name="Barry K."/>
            <person name="Miller A.N."/>
            <person name="Grigoriev I.V."/>
            <person name="Debuchy R."/>
            <person name="Gladieux P."/>
            <person name="Thoren M.H."/>
            <person name="Johannesson H."/>
        </authorList>
    </citation>
    <scope>NUCLEOTIDE SEQUENCE</scope>
    <source>
        <strain evidence="3">CBS 626.80</strain>
    </source>
</reference>
<protein>
    <submittedName>
        <fullName evidence="3">Uncharacterized protein</fullName>
    </submittedName>
</protein>
<evidence type="ECO:0000256" key="2">
    <source>
        <dbReference type="SAM" id="MobiDB-lite"/>
    </source>
</evidence>
<dbReference type="AlphaFoldDB" id="A0AAN6NSL9"/>
<keyword evidence="4" id="KW-1185">Reference proteome</keyword>
<proteinExistence type="predicted"/>
<gene>
    <name evidence="3" type="ORF">QBC32DRAFT_344721</name>
</gene>